<gene>
    <name evidence="2" type="ORF">JCM19240_4386</name>
</gene>
<keyword evidence="3" id="KW-1185">Reference proteome</keyword>
<evidence type="ECO:0000259" key="1">
    <source>
        <dbReference type="Pfam" id="PF03882"/>
    </source>
</evidence>
<dbReference type="InterPro" id="IPR036390">
    <property type="entry name" value="WH_DNA-bd_sf"/>
</dbReference>
<dbReference type="EMBL" id="BBMT01000005">
    <property type="protein sequence ID" value="GAL34836.1"/>
    <property type="molecule type" value="Genomic_DNA"/>
</dbReference>
<sequence length="164" mass="18516">MSDNTLNADDRPIDELVGWVKQHDFALNLSTERLAFLISIAVLSNERFDEELGEGELHDAFKIVTGQFEQTGEATAFRANNAINELVKQRLLSRFTSEVNDGASIYRLSLLPSVSPIITSDIANFPSYDSLSSFPWWQVRWQKPLKPRKKAGRLPIGARMYLAC</sequence>
<name>A0A090T4H1_9VIBR</name>
<dbReference type="Proteomes" id="UP000029224">
    <property type="component" value="Unassembled WGS sequence"/>
</dbReference>
<dbReference type="Pfam" id="PF03882">
    <property type="entry name" value="WHD_KicB"/>
    <property type="match status" value="1"/>
</dbReference>
<dbReference type="AlphaFoldDB" id="A0A090T4H1"/>
<evidence type="ECO:0000313" key="2">
    <source>
        <dbReference type="EMBL" id="GAL34836.1"/>
    </source>
</evidence>
<reference evidence="2 3" key="2">
    <citation type="submission" date="2014-09" db="EMBL/GenBank/DDBJ databases">
        <authorList>
            <consortium name="NBRP consortium"/>
            <person name="Sawabe T."/>
            <person name="Meirelles P."/>
            <person name="Nakanishi M."/>
            <person name="Sayaka M."/>
            <person name="Hattori M."/>
            <person name="Ohkuma M."/>
        </authorList>
    </citation>
    <scope>NUCLEOTIDE SEQUENCE [LARGE SCALE GENOMIC DNA]</scope>
    <source>
        <strain evidence="2 3">JCM 19240</strain>
    </source>
</reference>
<feature type="domain" description="Chromosome partition protein MukF winged-helix" evidence="1">
    <location>
        <begin position="11"/>
        <end position="111"/>
    </location>
</feature>
<accession>A0A090T4H1</accession>
<organism evidence="2 3">
    <name type="scientific">Vibrio maritimus</name>
    <dbReference type="NCBI Taxonomy" id="990268"/>
    <lineage>
        <taxon>Bacteria</taxon>
        <taxon>Pseudomonadati</taxon>
        <taxon>Pseudomonadota</taxon>
        <taxon>Gammaproteobacteria</taxon>
        <taxon>Vibrionales</taxon>
        <taxon>Vibrionaceae</taxon>
        <taxon>Vibrio</taxon>
    </lineage>
</organism>
<comment type="caution">
    <text evidence="2">The sequence shown here is derived from an EMBL/GenBank/DDBJ whole genome shotgun (WGS) entry which is preliminary data.</text>
</comment>
<dbReference type="SUPFAM" id="SSF46785">
    <property type="entry name" value="Winged helix' DNA-binding domain"/>
    <property type="match status" value="1"/>
</dbReference>
<reference evidence="2 3" key="1">
    <citation type="submission" date="2014-09" db="EMBL/GenBank/DDBJ databases">
        <title>Vibrio maritimus JCM 19240. (C210) whole genome shotgun sequence.</title>
        <authorList>
            <person name="Sawabe T."/>
            <person name="Meirelles P."/>
            <person name="Nakanishi M."/>
            <person name="Sayaka M."/>
            <person name="Hattori M."/>
            <person name="Ohkuma M."/>
        </authorList>
    </citation>
    <scope>NUCLEOTIDE SEQUENCE [LARGE SCALE GENOMIC DNA]</scope>
    <source>
        <strain evidence="2 3">JCM 19240</strain>
    </source>
</reference>
<dbReference type="Gene3D" id="1.10.10.10">
    <property type="entry name" value="Winged helix-like DNA-binding domain superfamily/Winged helix DNA-binding domain"/>
    <property type="match status" value="1"/>
</dbReference>
<dbReference type="InterPro" id="IPR033439">
    <property type="entry name" value="MukF_WHTH"/>
</dbReference>
<evidence type="ECO:0000313" key="3">
    <source>
        <dbReference type="Proteomes" id="UP000029224"/>
    </source>
</evidence>
<dbReference type="InterPro" id="IPR036388">
    <property type="entry name" value="WH-like_DNA-bd_sf"/>
</dbReference>
<protein>
    <submittedName>
        <fullName evidence="2">Chromosome partition protein MukF</fullName>
    </submittedName>
</protein>
<proteinExistence type="predicted"/>